<dbReference type="Pfam" id="PF08241">
    <property type="entry name" value="Methyltransf_11"/>
    <property type="match status" value="1"/>
</dbReference>
<evidence type="ECO:0000313" key="6">
    <source>
        <dbReference type="EMBL" id="PSJ54903.1"/>
    </source>
</evidence>
<feature type="repeat" description="TPR" evidence="4">
    <location>
        <begin position="47"/>
        <end position="80"/>
    </location>
</feature>
<protein>
    <submittedName>
        <fullName evidence="6">SAM-dependent methyltransferase</fullName>
    </submittedName>
</protein>
<feature type="domain" description="Methyltransferase type 11" evidence="5">
    <location>
        <begin position="149"/>
        <end position="240"/>
    </location>
</feature>
<evidence type="ECO:0000256" key="1">
    <source>
        <dbReference type="ARBA" id="ARBA00008361"/>
    </source>
</evidence>
<accession>A0A2P7RXF6</accession>
<keyword evidence="3 6" id="KW-0808">Transferase</keyword>
<sequence>MKPLPASSGDLIADRRADYAEMLFANGEHAAAAELMLSALELAPAWAMGWFRLGEFQEAAGAVTEAGQAWRMALKLEPADRPGARLKLQLIGAEPAAAAPPSVFVETLFDQYADEFDHALVETLGYRVPQLLEQAIRAAAPGRSFDRAVDLGCGTGLMGEKLRPFVRHLEGHDISAAMLKKAEARKLYDRLEKSDLQDLVLPPASTDLVTAADVFMYVGGLERVAGMVAAALTGDGLFAFTVEKHDGPEDFVLRETRRYAHWEGYVRRVVEGAGMKIGSLTEDTIRMDRAEPVKGLIVTAGLVAPVR</sequence>
<comment type="similarity">
    <text evidence="1">Belongs to the methyltransferase superfamily.</text>
</comment>
<evidence type="ECO:0000256" key="4">
    <source>
        <dbReference type="PROSITE-ProRule" id="PRU00339"/>
    </source>
</evidence>
<organism evidence="6 7">
    <name type="scientific">Kumtagia ephedrae</name>
    <dbReference type="NCBI Taxonomy" id="2116701"/>
    <lineage>
        <taxon>Bacteria</taxon>
        <taxon>Pseudomonadati</taxon>
        <taxon>Pseudomonadota</taxon>
        <taxon>Alphaproteobacteria</taxon>
        <taxon>Hyphomicrobiales</taxon>
        <taxon>Phyllobacteriaceae</taxon>
        <taxon>Kumtagia</taxon>
    </lineage>
</organism>
<gene>
    <name evidence="6" type="ORF">C7I84_24140</name>
</gene>
<evidence type="ECO:0000256" key="2">
    <source>
        <dbReference type="ARBA" id="ARBA00022603"/>
    </source>
</evidence>
<evidence type="ECO:0000256" key="3">
    <source>
        <dbReference type="ARBA" id="ARBA00022679"/>
    </source>
</evidence>
<dbReference type="InterPro" id="IPR051052">
    <property type="entry name" value="Diverse_substrate_MTase"/>
</dbReference>
<comment type="caution">
    <text evidence="6">The sequence shown here is derived from an EMBL/GenBank/DDBJ whole genome shotgun (WGS) entry which is preliminary data.</text>
</comment>
<reference evidence="6 7" key="1">
    <citation type="submission" date="2018-03" db="EMBL/GenBank/DDBJ databases">
        <title>The draft genome of Mesorhizobium sp. 6GN-30.</title>
        <authorList>
            <person name="Liu L."/>
            <person name="Li L."/>
            <person name="Wang T."/>
            <person name="Zhang X."/>
            <person name="Liang L."/>
        </authorList>
    </citation>
    <scope>NUCLEOTIDE SEQUENCE [LARGE SCALE GENOMIC DNA]</scope>
    <source>
        <strain evidence="6 7">6GN30</strain>
    </source>
</reference>
<dbReference type="Gene3D" id="3.40.50.150">
    <property type="entry name" value="Vaccinia Virus protein VP39"/>
    <property type="match status" value="1"/>
</dbReference>
<proteinExistence type="inferred from homology"/>
<dbReference type="PROSITE" id="PS50005">
    <property type="entry name" value="TPR"/>
    <property type="match status" value="1"/>
</dbReference>
<name>A0A2P7RXF6_9HYPH</name>
<dbReference type="PANTHER" id="PTHR44942">
    <property type="entry name" value="METHYLTRANSF_11 DOMAIN-CONTAINING PROTEIN"/>
    <property type="match status" value="1"/>
</dbReference>
<dbReference type="InterPro" id="IPR019734">
    <property type="entry name" value="TPR_rpt"/>
</dbReference>
<dbReference type="PANTHER" id="PTHR44942:SF4">
    <property type="entry name" value="METHYLTRANSFERASE TYPE 11 DOMAIN-CONTAINING PROTEIN"/>
    <property type="match status" value="1"/>
</dbReference>
<keyword evidence="2 6" id="KW-0489">Methyltransferase</keyword>
<dbReference type="InterPro" id="IPR011990">
    <property type="entry name" value="TPR-like_helical_dom_sf"/>
</dbReference>
<dbReference type="GO" id="GO:0032259">
    <property type="term" value="P:methylation"/>
    <property type="evidence" value="ECO:0007669"/>
    <property type="project" value="UniProtKB-KW"/>
</dbReference>
<keyword evidence="7" id="KW-1185">Reference proteome</keyword>
<dbReference type="AlphaFoldDB" id="A0A2P7RXF6"/>
<dbReference type="SUPFAM" id="SSF53335">
    <property type="entry name" value="S-adenosyl-L-methionine-dependent methyltransferases"/>
    <property type="match status" value="1"/>
</dbReference>
<dbReference type="Proteomes" id="UP000241229">
    <property type="component" value="Unassembled WGS sequence"/>
</dbReference>
<dbReference type="RefSeq" id="WP_106774780.1">
    <property type="nucleotide sequence ID" value="NZ_PXYK01000029.1"/>
</dbReference>
<evidence type="ECO:0000313" key="7">
    <source>
        <dbReference type="Proteomes" id="UP000241229"/>
    </source>
</evidence>
<dbReference type="OrthoDB" id="465636at2"/>
<dbReference type="EMBL" id="PXYK01000029">
    <property type="protein sequence ID" value="PSJ54903.1"/>
    <property type="molecule type" value="Genomic_DNA"/>
</dbReference>
<dbReference type="Gene3D" id="1.25.40.10">
    <property type="entry name" value="Tetratricopeptide repeat domain"/>
    <property type="match status" value="1"/>
</dbReference>
<dbReference type="CDD" id="cd02440">
    <property type="entry name" value="AdoMet_MTases"/>
    <property type="match status" value="1"/>
</dbReference>
<dbReference type="SUPFAM" id="SSF48452">
    <property type="entry name" value="TPR-like"/>
    <property type="match status" value="1"/>
</dbReference>
<dbReference type="InterPro" id="IPR029063">
    <property type="entry name" value="SAM-dependent_MTases_sf"/>
</dbReference>
<dbReference type="InterPro" id="IPR013216">
    <property type="entry name" value="Methyltransf_11"/>
</dbReference>
<evidence type="ECO:0000259" key="5">
    <source>
        <dbReference type="Pfam" id="PF08241"/>
    </source>
</evidence>
<keyword evidence="4" id="KW-0802">TPR repeat</keyword>
<dbReference type="GO" id="GO:0008757">
    <property type="term" value="F:S-adenosylmethionine-dependent methyltransferase activity"/>
    <property type="evidence" value="ECO:0007669"/>
    <property type="project" value="InterPro"/>
</dbReference>